<dbReference type="PANTHER" id="PTHR34057">
    <property type="entry name" value="ELONGATION FACTOR"/>
    <property type="match status" value="1"/>
</dbReference>
<feature type="region of interest" description="Disordered" evidence="3">
    <location>
        <begin position="688"/>
        <end position="709"/>
    </location>
</feature>
<dbReference type="SUPFAM" id="SSF47370">
    <property type="entry name" value="Bromodomain"/>
    <property type="match status" value="1"/>
</dbReference>
<feature type="domain" description="Bromo" evidence="4">
    <location>
        <begin position="67"/>
        <end position="110"/>
    </location>
</feature>
<reference evidence="5" key="1">
    <citation type="submission" date="2021-08" db="EMBL/GenBank/DDBJ databases">
        <title>WGS assembly of Ceratopteris richardii.</title>
        <authorList>
            <person name="Marchant D.B."/>
            <person name="Chen G."/>
            <person name="Jenkins J."/>
            <person name="Shu S."/>
            <person name="Leebens-Mack J."/>
            <person name="Grimwood J."/>
            <person name="Schmutz J."/>
            <person name="Soltis P."/>
            <person name="Soltis D."/>
            <person name="Chen Z.-H."/>
        </authorList>
    </citation>
    <scope>NUCLEOTIDE SEQUENCE</scope>
    <source>
        <strain evidence="5">Whitten #5841</strain>
        <tissue evidence="5">Leaf</tissue>
    </source>
</reference>
<dbReference type="SMART" id="SM00297">
    <property type="entry name" value="BROMO"/>
    <property type="match status" value="1"/>
</dbReference>
<dbReference type="Gene3D" id="1.20.920.10">
    <property type="entry name" value="Bromodomain-like"/>
    <property type="match status" value="1"/>
</dbReference>
<keyword evidence="6" id="KW-1185">Reference proteome</keyword>
<dbReference type="AlphaFoldDB" id="A0A8T2UWJ2"/>
<dbReference type="PANTHER" id="PTHR34057:SF1">
    <property type="entry name" value="ELONGATION FACTOR"/>
    <property type="match status" value="1"/>
</dbReference>
<accession>A0A8T2UWJ2</accession>
<evidence type="ECO:0000256" key="1">
    <source>
        <dbReference type="ARBA" id="ARBA00023117"/>
    </source>
</evidence>
<dbReference type="InterPro" id="IPR036427">
    <property type="entry name" value="Bromodomain-like_sf"/>
</dbReference>
<keyword evidence="1 2" id="KW-0103">Bromodomain</keyword>
<dbReference type="Proteomes" id="UP000825935">
    <property type="component" value="Chromosome 4"/>
</dbReference>
<organism evidence="5 6">
    <name type="scientific">Ceratopteris richardii</name>
    <name type="common">Triangle waterfern</name>
    <dbReference type="NCBI Taxonomy" id="49495"/>
    <lineage>
        <taxon>Eukaryota</taxon>
        <taxon>Viridiplantae</taxon>
        <taxon>Streptophyta</taxon>
        <taxon>Embryophyta</taxon>
        <taxon>Tracheophyta</taxon>
        <taxon>Polypodiopsida</taxon>
        <taxon>Polypodiidae</taxon>
        <taxon>Polypodiales</taxon>
        <taxon>Pteridineae</taxon>
        <taxon>Pteridaceae</taxon>
        <taxon>Parkerioideae</taxon>
        <taxon>Ceratopteris</taxon>
    </lineage>
</organism>
<protein>
    <recommendedName>
        <fullName evidence="4">Bromo domain-containing protein</fullName>
    </recommendedName>
</protein>
<evidence type="ECO:0000313" key="5">
    <source>
        <dbReference type="EMBL" id="KAH7439080.1"/>
    </source>
</evidence>
<dbReference type="Pfam" id="PF00439">
    <property type="entry name" value="Bromodomain"/>
    <property type="match status" value="1"/>
</dbReference>
<name>A0A8T2UWJ2_CERRI</name>
<proteinExistence type="predicted"/>
<feature type="region of interest" description="Disordered" evidence="3">
    <location>
        <begin position="1"/>
        <end position="23"/>
    </location>
</feature>
<feature type="compositionally biased region" description="Basic and acidic residues" evidence="3">
    <location>
        <begin position="7"/>
        <end position="23"/>
    </location>
</feature>
<evidence type="ECO:0000313" key="6">
    <source>
        <dbReference type="Proteomes" id="UP000825935"/>
    </source>
</evidence>
<dbReference type="EMBL" id="CM035409">
    <property type="protein sequence ID" value="KAH7439080.1"/>
    <property type="molecule type" value="Genomic_DNA"/>
</dbReference>
<dbReference type="OrthoDB" id="21648at2759"/>
<evidence type="ECO:0000256" key="2">
    <source>
        <dbReference type="PROSITE-ProRule" id="PRU00035"/>
    </source>
</evidence>
<evidence type="ECO:0000256" key="3">
    <source>
        <dbReference type="SAM" id="MobiDB-lite"/>
    </source>
</evidence>
<gene>
    <name evidence="5" type="ORF">KP509_04G044500</name>
</gene>
<evidence type="ECO:0000259" key="4">
    <source>
        <dbReference type="PROSITE" id="PS50014"/>
    </source>
</evidence>
<comment type="caution">
    <text evidence="5">The sequence shown here is derived from an EMBL/GenBank/DDBJ whole genome shotgun (WGS) entry which is preliminary data.</text>
</comment>
<dbReference type="InterPro" id="IPR001487">
    <property type="entry name" value="Bromodomain"/>
</dbReference>
<dbReference type="PROSITE" id="PS50014">
    <property type="entry name" value="BROMODOMAIN_2"/>
    <property type="match status" value="1"/>
</dbReference>
<sequence>MCSDGSNEVKEDLKTETEAEGLNSREHTLSASTVRHLNDVLGMLMRLDEQGHFMTLFDKSLTLDFVPMCFSRMQEKISSNQYPTWISFVDDFESMCQNAMKHSQKQSEVWNAAKLLLVRGRKCLEKHLLKGQAETELLGDAHNNVGTQGEEISLGSRLQHNEENLPGISLDNPENTRSSVGCMVIDPPAENLINELSSRQEIDEKCEEHCVAVVKSSSSSSRTVTESYLEKNAMVDIMELAHCDILRFDSNNQAVDCSSSFGDTQSVLSADETDGEKCEAESEHRNGNGAMALMDEVPSNSMSKKRRAVNLEWKNCRQGIEWRCRWLELRLKELQVLSKKYTEIVDNTSSMKRLESEEHESISARTSAIFDGHHHHVIRRMGRRKEEEIVDSKMHMSKHPLFSRYEKKQHCIQEDIADEEINKDELHQILDFDDFHQDFDDGFEGDFLAGEDSIEQFLWHIEKLQMHICELQTQLSKGTIGHGLIAGQVKDSNGLISLSEQVNLYETNSLMSSPGYFGSQSLLSGYKTQGGKSIARKRSADVDIDSVIMPDIVMANYVEPARHSFIETPHWRVLGDASASARGGSSEEDSDDEAYKKHPVEIQEMKVQDQEVMWNKNGSLAFVREQSYGEKDLNLITADASLVGDVQSISSTFGFVPRRKRRRRESRGNASVAKNIEPLLTASYENMTDTCDPFGPVEDGDNQRTSSTG</sequence>